<dbReference type="OrthoDB" id="9799345at2"/>
<dbReference type="PROSITE" id="PS01124">
    <property type="entry name" value="HTH_ARAC_FAMILY_2"/>
    <property type="match status" value="1"/>
</dbReference>
<dbReference type="SMART" id="SM00342">
    <property type="entry name" value="HTH_ARAC"/>
    <property type="match status" value="1"/>
</dbReference>
<evidence type="ECO:0000256" key="3">
    <source>
        <dbReference type="ARBA" id="ARBA00023163"/>
    </source>
</evidence>
<dbReference type="InterPro" id="IPR050204">
    <property type="entry name" value="AraC_XylS_family_regulators"/>
</dbReference>
<feature type="domain" description="HTH araC/xylS-type" evidence="4">
    <location>
        <begin position="44"/>
        <end position="145"/>
    </location>
</feature>
<dbReference type="GO" id="GO:0003700">
    <property type="term" value="F:DNA-binding transcription factor activity"/>
    <property type="evidence" value="ECO:0007669"/>
    <property type="project" value="InterPro"/>
</dbReference>
<dbReference type="PANTHER" id="PTHR46796">
    <property type="entry name" value="HTH-TYPE TRANSCRIPTIONAL ACTIVATOR RHAS-RELATED"/>
    <property type="match status" value="1"/>
</dbReference>
<keyword evidence="1" id="KW-0805">Transcription regulation</keyword>
<keyword evidence="3" id="KW-0804">Transcription</keyword>
<dbReference type="Pfam" id="PF12833">
    <property type="entry name" value="HTH_18"/>
    <property type="match status" value="1"/>
</dbReference>
<protein>
    <recommendedName>
        <fullName evidence="4">HTH araC/xylS-type domain-containing protein</fullName>
    </recommendedName>
</protein>
<organism evidence="5 6">
    <name type="scientific">Rhodococcus oxybenzonivorans</name>
    <dbReference type="NCBI Taxonomy" id="1990687"/>
    <lineage>
        <taxon>Bacteria</taxon>
        <taxon>Bacillati</taxon>
        <taxon>Actinomycetota</taxon>
        <taxon>Actinomycetes</taxon>
        <taxon>Mycobacteriales</taxon>
        <taxon>Nocardiaceae</taxon>
        <taxon>Rhodococcus</taxon>
    </lineage>
</organism>
<evidence type="ECO:0000259" key="4">
    <source>
        <dbReference type="PROSITE" id="PS01124"/>
    </source>
</evidence>
<evidence type="ECO:0000313" key="5">
    <source>
        <dbReference type="EMBL" id="AWK70305.1"/>
    </source>
</evidence>
<evidence type="ECO:0000256" key="1">
    <source>
        <dbReference type="ARBA" id="ARBA00023015"/>
    </source>
</evidence>
<keyword evidence="6" id="KW-1185">Reference proteome</keyword>
<reference evidence="5 6" key="1">
    <citation type="submission" date="2017-05" db="EMBL/GenBank/DDBJ databases">
        <title>Isolation of Rhodococcus sp. S2-17 biodegrading of BP-3.</title>
        <authorList>
            <person name="Lee Y."/>
            <person name="Kim K.H."/>
            <person name="Chun B.H."/>
            <person name="Jung H.S."/>
            <person name="Jeon C.O."/>
        </authorList>
    </citation>
    <scope>NUCLEOTIDE SEQUENCE [LARGE SCALE GENOMIC DNA]</scope>
    <source>
        <strain evidence="5 6">S2-17</strain>
    </source>
</reference>
<evidence type="ECO:0000313" key="6">
    <source>
        <dbReference type="Proteomes" id="UP000245711"/>
    </source>
</evidence>
<gene>
    <name evidence="5" type="ORF">CBI38_00645</name>
</gene>
<dbReference type="Gene3D" id="1.10.10.60">
    <property type="entry name" value="Homeodomain-like"/>
    <property type="match status" value="1"/>
</dbReference>
<dbReference type="GO" id="GO:0043565">
    <property type="term" value="F:sequence-specific DNA binding"/>
    <property type="evidence" value="ECO:0007669"/>
    <property type="project" value="InterPro"/>
</dbReference>
<keyword evidence="2" id="KW-0238">DNA-binding</keyword>
<name>A0A2S2BNV7_9NOCA</name>
<dbReference type="PANTHER" id="PTHR46796:SF12">
    <property type="entry name" value="HTH-TYPE DNA-BINDING TRANSCRIPTIONAL ACTIVATOR EUTR"/>
    <property type="match status" value="1"/>
</dbReference>
<dbReference type="Proteomes" id="UP000245711">
    <property type="component" value="Chromosome"/>
</dbReference>
<dbReference type="KEGG" id="roz:CBI38_00645"/>
<sequence>MRFVPPAGSPSSAAHLADALASLAVGAFSEPSTVSSIPQERLVSRIRAYCLANLDDPDLCVGSIARAVGVSARQVHKACAAQGFSVVAWVRRERLDRISRDLTDASLRNRSVAAIAARWGILDSDHLGRQLKRLYGQSASEMRRHARETYLV</sequence>
<dbReference type="AlphaFoldDB" id="A0A2S2BNV7"/>
<accession>A0A2S2BNV7</accession>
<dbReference type="InterPro" id="IPR018060">
    <property type="entry name" value="HTH_AraC"/>
</dbReference>
<dbReference type="EMBL" id="CP021354">
    <property type="protein sequence ID" value="AWK70305.1"/>
    <property type="molecule type" value="Genomic_DNA"/>
</dbReference>
<proteinExistence type="predicted"/>
<evidence type="ECO:0000256" key="2">
    <source>
        <dbReference type="ARBA" id="ARBA00023125"/>
    </source>
</evidence>